<reference evidence="2" key="1">
    <citation type="submission" date="2015-01" db="EMBL/GenBank/DDBJ databases">
        <authorList>
            <person name="Aksoy S."/>
            <person name="Warren W."/>
            <person name="Wilson R.K."/>
        </authorList>
    </citation>
    <scope>NUCLEOTIDE SEQUENCE [LARGE SCALE GENOMIC DNA]</scope>
    <source>
        <strain evidence="2">IAEA</strain>
    </source>
</reference>
<keyword evidence="2" id="KW-1185">Reference proteome</keyword>
<proteinExistence type="predicted"/>
<sequence length="216" mass="21536">MIEFIYGLGSMGFASISFKTIPIACNGNRKIGDDEETFEIIQKIGDGADDSPLKKLAVAFLRSFFTVSTVSEACISFLSKASFKEASPFSKKGFDFFGANGANGVAGVLAGVVEATGRTGALTGVTGVGSSGLGFANGAGISGFVAVGCCVGKEEGFWGVGEVTDAGVVGVGLFVGFKVTVTVVVAGLAAGSGTFGATTVGLLSSTLFGGTVLVFG</sequence>
<name>A0A1B0BRC7_9MUSC</name>
<dbReference type="EnsemblMetazoa" id="GPPI038174-RA">
    <property type="protein sequence ID" value="GPPI038174-PA"/>
    <property type="gene ID" value="GPPI038174"/>
</dbReference>
<dbReference type="AlphaFoldDB" id="A0A1B0BRC7"/>
<evidence type="ECO:0000313" key="2">
    <source>
        <dbReference type="Proteomes" id="UP000092460"/>
    </source>
</evidence>
<evidence type="ECO:0000313" key="1">
    <source>
        <dbReference type="EnsemblMetazoa" id="GPPI038174-PA"/>
    </source>
</evidence>
<dbReference type="EMBL" id="JXJN01019043">
    <property type="status" value="NOT_ANNOTATED_CDS"/>
    <property type="molecule type" value="Genomic_DNA"/>
</dbReference>
<reference evidence="1" key="2">
    <citation type="submission" date="2020-05" db="UniProtKB">
        <authorList>
            <consortium name="EnsemblMetazoa"/>
        </authorList>
    </citation>
    <scope>IDENTIFICATION</scope>
    <source>
        <strain evidence="1">IAEA</strain>
    </source>
</reference>
<protein>
    <submittedName>
        <fullName evidence="1">Uncharacterized protein</fullName>
    </submittedName>
</protein>
<dbReference type="Proteomes" id="UP000092460">
    <property type="component" value="Unassembled WGS sequence"/>
</dbReference>
<organism evidence="1 2">
    <name type="scientific">Glossina palpalis gambiensis</name>
    <dbReference type="NCBI Taxonomy" id="67801"/>
    <lineage>
        <taxon>Eukaryota</taxon>
        <taxon>Metazoa</taxon>
        <taxon>Ecdysozoa</taxon>
        <taxon>Arthropoda</taxon>
        <taxon>Hexapoda</taxon>
        <taxon>Insecta</taxon>
        <taxon>Pterygota</taxon>
        <taxon>Neoptera</taxon>
        <taxon>Endopterygota</taxon>
        <taxon>Diptera</taxon>
        <taxon>Brachycera</taxon>
        <taxon>Muscomorpha</taxon>
        <taxon>Hippoboscoidea</taxon>
        <taxon>Glossinidae</taxon>
        <taxon>Glossina</taxon>
    </lineage>
</organism>
<accession>A0A1B0BRC7</accession>
<dbReference type="VEuPathDB" id="VectorBase:GPPI038174"/>